<evidence type="ECO:0000313" key="4">
    <source>
        <dbReference type="Proteomes" id="UP000325286"/>
    </source>
</evidence>
<evidence type="ECO:0000256" key="2">
    <source>
        <dbReference type="SAM" id="MobiDB-lite"/>
    </source>
</evidence>
<reference evidence="3 4" key="1">
    <citation type="submission" date="2019-08" db="EMBL/GenBank/DDBJ databases">
        <title>Deep-cultivation of Planctomycetes and their phenomic and genomic characterization uncovers novel biology.</title>
        <authorList>
            <person name="Wiegand S."/>
            <person name="Jogler M."/>
            <person name="Boedeker C."/>
            <person name="Pinto D."/>
            <person name="Vollmers J."/>
            <person name="Rivas-Marin E."/>
            <person name="Kohn T."/>
            <person name="Peeters S.H."/>
            <person name="Heuer A."/>
            <person name="Rast P."/>
            <person name="Oberbeckmann S."/>
            <person name="Bunk B."/>
            <person name="Jeske O."/>
            <person name="Meyerdierks A."/>
            <person name="Storesund J.E."/>
            <person name="Kallscheuer N."/>
            <person name="Luecker S."/>
            <person name="Lage O.M."/>
            <person name="Pohl T."/>
            <person name="Merkel B.J."/>
            <person name="Hornburger P."/>
            <person name="Mueller R.-W."/>
            <person name="Bruemmer F."/>
            <person name="Labrenz M."/>
            <person name="Spormann A.M."/>
            <person name="Op den Camp H."/>
            <person name="Overmann J."/>
            <person name="Amann R."/>
            <person name="Jetten M.S.M."/>
            <person name="Mascher T."/>
            <person name="Medema M.H."/>
            <person name="Devos D.P."/>
            <person name="Kaster A.-K."/>
            <person name="Ovreas L."/>
            <person name="Rohde M."/>
            <person name="Galperin M.Y."/>
            <person name="Jogler C."/>
        </authorList>
    </citation>
    <scope>NUCLEOTIDE SEQUENCE [LARGE SCALE GENOMIC DNA]</scope>
    <source>
        <strain evidence="3 4">UC8</strain>
    </source>
</reference>
<dbReference type="AlphaFoldDB" id="A0A5B9QRR9"/>
<dbReference type="KEGG" id="rul:UC8_37540"/>
<proteinExistence type="predicted"/>
<gene>
    <name evidence="3" type="ORF">UC8_37540</name>
</gene>
<protein>
    <recommendedName>
        <fullName evidence="5">DUF1571 domain-containing protein</fullName>
    </recommendedName>
</protein>
<dbReference type="Pfam" id="PF07608">
    <property type="entry name" value="DUF1571"/>
    <property type="match status" value="1"/>
</dbReference>
<name>A0A5B9QRR9_9BACT</name>
<dbReference type="InterPro" id="IPR011465">
    <property type="entry name" value="DUF1571"/>
</dbReference>
<feature type="compositionally biased region" description="Low complexity" evidence="2">
    <location>
        <begin position="55"/>
        <end position="70"/>
    </location>
</feature>
<evidence type="ECO:0000313" key="3">
    <source>
        <dbReference type="EMBL" id="QEG41728.1"/>
    </source>
</evidence>
<dbReference type="EMBL" id="CP042914">
    <property type="protein sequence ID" value="QEG41728.1"/>
    <property type="molecule type" value="Genomic_DNA"/>
</dbReference>
<keyword evidence="1" id="KW-0175">Coiled coil</keyword>
<dbReference type="OrthoDB" id="5456309at2"/>
<feature type="region of interest" description="Disordered" evidence="2">
    <location>
        <begin position="47"/>
        <end position="72"/>
    </location>
</feature>
<sequence>MDRTIETHIESGTAETSRPRRSLWRTGLLSLALLSLGFVIGRSTAPLSAPPGAVPTPTGSGSSPSDPSAAETVSVTRQATLEEVLQMARQGLQQLEQNIDDYTATMVKQERIGNTLREPETMNMKLQTRRVQDGQTVRPMRVYLHFSAPASMAGQEVIWSEGANDGKLIAHKGGLWNVMRASLKPDSFLAMTGNRYPITQIGMTNLVRKLIARGELDQQTASATVSITSGHRVGDRICNLIQVRHAEPNGRPDDFSLAEIAIDAERQIPLRYTAFGWPAEGTEAPLLESYTYLDVELNVGLTDQDFDPDNPAYNYP</sequence>
<dbReference type="RefSeq" id="WP_084426930.1">
    <property type="nucleotide sequence ID" value="NZ_CP042914.1"/>
</dbReference>
<keyword evidence="4" id="KW-1185">Reference proteome</keyword>
<accession>A0A5B9QRR9</accession>
<organism evidence="3 4">
    <name type="scientific">Roseimaritima ulvae</name>
    <dbReference type="NCBI Taxonomy" id="980254"/>
    <lineage>
        <taxon>Bacteria</taxon>
        <taxon>Pseudomonadati</taxon>
        <taxon>Planctomycetota</taxon>
        <taxon>Planctomycetia</taxon>
        <taxon>Pirellulales</taxon>
        <taxon>Pirellulaceae</taxon>
        <taxon>Roseimaritima</taxon>
    </lineage>
</organism>
<evidence type="ECO:0008006" key="5">
    <source>
        <dbReference type="Google" id="ProtNLM"/>
    </source>
</evidence>
<feature type="coiled-coil region" evidence="1">
    <location>
        <begin position="78"/>
        <end position="112"/>
    </location>
</feature>
<dbReference type="Proteomes" id="UP000325286">
    <property type="component" value="Chromosome"/>
</dbReference>
<evidence type="ECO:0000256" key="1">
    <source>
        <dbReference type="SAM" id="Coils"/>
    </source>
</evidence>